<sequence length="37" mass="3994">MVLLNMYNIAALVTSSAGIARNNVPSTVLKLTYNQVL</sequence>
<proteinExistence type="predicted"/>
<name>A0A5J6VHA4_9VIRU</name>
<accession>A0A5J6VHA4</accession>
<organism evidence="1">
    <name type="scientific">Megaviridae environmental sample</name>
    <dbReference type="NCBI Taxonomy" id="1737588"/>
    <lineage>
        <taxon>Viruses</taxon>
        <taxon>Varidnaviria</taxon>
        <taxon>Bamfordvirae</taxon>
        <taxon>Nucleocytoviricota</taxon>
        <taxon>Megaviricetes</taxon>
        <taxon>Imitervirales</taxon>
        <taxon>Mimiviridae</taxon>
        <taxon>environmental samples</taxon>
    </lineage>
</organism>
<evidence type="ECO:0000313" key="1">
    <source>
        <dbReference type="EMBL" id="QFG73647.1"/>
    </source>
</evidence>
<protein>
    <submittedName>
        <fullName evidence="1">Uncharacterized protein</fullName>
    </submittedName>
</protein>
<dbReference type="EMBL" id="MN448266">
    <property type="protein sequence ID" value="QFG73647.1"/>
    <property type="molecule type" value="Genomic_DNA"/>
</dbReference>
<reference evidence="1" key="1">
    <citation type="journal article" date="2019" name="Philos. Trans. R. Soc. Lond., B, Biol. Sci.">
        <title>Targeted metagenomic recovery of four divergent viruses reveals shared and distinctive characteristics of giant viruses of marine eukaryotes.</title>
        <authorList>
            <person name="Needham D.M."/>
            <person name="Poirier C."/>
            <person name="Hehenberger E."/>
            <person name="Jimenez V."/>
            <person name="Swalwell J.E."/>
            <person name="Santoro A.E."/>
            <person name="Worden A.Z."/>
        </authorList>
    </citation>
    <scope>NUCLEOTIDE SEQUENCE</scope>
    <source>
        <strain evidence="1">OPacV-662</strain>
    </source>
</reference>